<dbReference type="InterPro" id="IPR050818">
    <property type="entry name" value="KCNH_animal-type"/>
</dbReference>
<evidence type="ECO:0000256" key="20">
    <source>
        <dbReference type="ARBA" id="ARBA00047201"/>
    </source>
</evidence>
<dbReference type="SUPFAM" id="SSF81324">
    <property type="entry name" value="Voltage-gated potassium channels"/>
    <property type="match status" value="1"/>
</dbReference>
<comment type="subcellular location">
    <subcellularLocation>
        <location evidence="1">Membrane</location>
        <topology evidence="1">Multi-pass membrane protein</topology>
    </subcellularLocation>
</comment>
<reference evidence="24" key="1">
    <citation type="submission" date="2025-08" db="UniProtKB">
        <authorList>
            <consortium name="Ensembl"/>
        </authorList>
    </citation>
    <scope>IDENTIFICATION</scope>
</reference>
<dbReference type="FunFam" id="3.30.450.20:FF:000001">
    <property type="entry name" value="Potassium voltage-gated channel subfamily H member 7"/>
    <property type="match status" value="1"/>
</dbReference>
<evidence type="ECO:0000313" key="25">
    <source>
        <dbReference type="Proteomes" id="UP000472262"/>
    </source>
</evidence>
<reference evidence="24" key="2">
    <citation type="submission" date="2025-09" db="UniProtKB">
        <authorList>
            <consortium name="Ensembl"/>
        </authorList>
    </citation>
    <scope>IDENTIFICATION</scope>
</reference>
<dbReference type="Pfam" id="PF00027">
    <property type="entry name" value="cNMP_binding"/>
    <property type="match status" value="1"/>
</dbReference>
<keyword evidence="10 22" id="KW-1133">Transmembrane helix</keyword>
<dbReference type="GO" id="GO:0034702">
    <property type="term" value="C:monoatomic ion channel complex"/>
    <property type="evidence" value="ECO:0007669"/>
    <property type="project" value="UniProtKB-KW"/>
</dbReference>
<feature type="region of interest" description="Disordered" evidence="21">
    <location>
        <begin position="981"/>
        <end position="1001"/>
    </location>
</feature>
<name>A0A672SDQ8_SINGR</name>
<dbReference type="SUPFAM" id="SSF55785">
    <property type="entry name" value="PYP-like sensor domain (PAS domain)"/>
    <property type="match status" value="1"/>
</dbReference>
<evidence type="ECO:0000259" key="23">
    <source>
        <dbReference type="PROSITE" id="PS50042"/>
    </source>
</evidence>
<evidence type="ECO:0000256" key="8">
    <source>
        <dbReference type="ARBA" id="ARBA00022882"/>
    </source>
</evidence>
<evidence type="ECO:0000256" key="5">
    <source>
        <dbReference type="ARBA" id="ARBA00022538"/>
    </source>
</evidence>
<dbReference type="PANTHER" id="PTHR10217:SF506">
    <property type="entry name" value="POTASSIUM VOLTAGE-GATED CHANNEL SUBFAMILY H MEMBER 2"/>
    <property type="match status" value="1"/>
</dbReference>
<dbReference type="GO" id="GO:0005242">
    <property type="term" value="F:inward rectifier potassium channel activity"/>
    <property type="evidence" value="ECO:0007669"/>
    <property type="project" value="TreeGrafter"/>
</dbReference>
<protein>
    <recommendedName>
        <fullName evidence="19">Voltage-gated inwardly rectifying potassium channel KCNH2</fullName>
    </recommendedName>
    <alternativeName>
        <fullName evidence="15">Ether-a-go-go-related gene potassium channel 1</fullName>
    </alternativeName>
    <alternativeName>
        <fullName evidence="20">Potassium voltage-gated channel subfamily H member 2</fullName>
    </alternativeName>
    <alternativeName>
        <fullName evidence="16">Voltage-gated potassium channel subunit Kv11.1</fullName>
    </alternativeName>
</protein>
<evidence type="ECO:0000256" key="6">
    <source>
        <dbReference type="ARBA" id="ARBA00022692"/>
    </source>
</evidence>
<feature type="compositionally biased region" description="Polar residues" evidence="21">
    <location>
        <begin position="245"/>
        <end position="269"/>
    </location>
</feature>
<dbReference type="GO" id="GO:0086013">
    <property type="term" value="P:membrane repolarization during cardiac muscle cell action potential"/>
    <property type="evidence" value="ECO:0007669"/>
    <property type="project" value="TreeGrafter"/>
</dbReference>
<proteinExistence type="inferred from homology"/>
<comment type="catalytic activity">
    <reaction evidence="17">
        <text>K(+)(in) = K(+)(out)</text>
        <dbReference type="Rhea" id="RHEA:29463"/>
        <dbReference type="ChEBI" id="CHEBI:29103"/>
    </reaction>
</comment>
<keyword evidence="8" id="KW-0851">Voltage-gated channel</keyword>
<dbReference type="GO" id="GO:0005886">
    <property type="term" value="C:plasma membrane"/>
    <property type="evidence" value="ECO:0007669"/>
    <property type="project" value="TreeGrafter"/>
</dbReference>
<keyword evidence="3" id="KW-0813">Transport</keyword>
<evidence type="ECO:0000256" key="2">
    <source>
        <dbReference type="ARBA" id="ARBA00007076"/>
    </source>
</evidence>
<feature type="compositionally biased region" description="Polar residues" evidence="21">
    <location>
        <begin position="858"/>
        <end position="869"/>
    </location>
</feature>
<dbReference type="SUPFAM" id="SSF51206">
    <property type="entry name" value="cAMP-binding domain-like"/>
    <property type="match status" value="1"/>
</dbReference>
<keyword evidence="9" id="KW-0630">Potassium</keyword>
<comment type="subunit">
    <text evidence="18">The potassium channel is probably composed of a homo- or heterotetrameric complex of pore-forming alpha subunits that can associate with modulating beta subunits. Interacts with DNAJB12 and DNAJB14; chaperones DNAJB12 and DNAJB14 promote tetramerization. Heteromultimer with KCNH6/ERG2 and KCNH7/ERG3. Interacts with ALG10B. Forms a stable complex with KCNE1 or KCNE2, and that this heteromultimerization regulates Inward rectifier potassium channel activity. Interacts with CANX. The core-glycosylated, but not the fully glycosylated form interacts with RNF207. Interacts with NDFIP1 and NDFIP2; this interaction decreases the cell membrane expression by targeting KCNH2, through interaction with NEDD4L, for the degradation through the multivesicular bodies (MVBs)-lysosomal pathway.</text>
</comment>
<evidence type="ECO:0000256" key="1">
    <source>
        <dbReference type="ARBA" id="ARBA00004141"/>
    </source>
</evidence>
<dbReference type="AlphaFoldDB" id="A0A672SDQ8"/>
<keyword evidence="11" id="KW-0175">Coiled coil</keyword>
<dbReference type="InterPro" id="IPR000595">
    <property type="entry name" value="cNMP-bd_dom"/>
</dbReference>
<dbReference type="Ensembl" id="ENSSGRT00000105921.1">
    <property type="protein sequence ID" value="ENSSGRP00000099573.1"/>
    <property type="gene ID" value="ENSSGRG00000049639.1"/>
</dbReference>
<keyword evidence="12" id="KW-0406">Ion transport</keyword>
<evidence type="ECO:0000256" key="3">
    <source>
        <dbReference type="ARBA" id="ARBA00022448"/>
    </source>
</evidence>
<evidence type="ECO:0000313" key="24">
    <source>
        <dbReference type="Ensembl" id="ENSSGRP00000099573.1"/>
    </source>
</evidence>
<dbReference type="SMART" id="SM00100">
    <property type="entry name" value="cNMP"/>
    <property type="match status" value="1"/>
</dbReference>
<evidence type="ECO:0000256" key="7">
    <source>
        <dbReference type="ARBA" id="ARBA00022826"/>
    </source>
</evidence>
<evidence type="ECO:0000256" key="22">
    <source>
        <dbReference type="SAM" id="Phobius"/>
    </source>
</evidence>
<dbReference type="InterPro" id="IPR035965">
    <property type="entry name" value="PAS-like_dom_sf"/>
</dbReference>
<evidence type="ECO:0000256" key="11">
    <source>
        <dbReference type="ARBA" id="ARBA00023054"/>
    </source>
</evidence>
<dbReference type="InterPro" id="IPR018490">
    <property type="entry name" value="cNMP-bd_dom_sf"/>
</dbReference>
<dbReference type="InterPro" id="IPR014710">
    <property type="entry name" value="RmlC-like_jellyroll"/>
</dbReference>
<keyword evidence="14" id="KW-0407">Ion channel</keyword>
<evidence type="ECO:0000256" key="18">
    <source>
        <dbReference type="ARBA" id="ARBA00046729"/>
    </source>
</evidence>
<feature type="region of interest" description="Disordered" evidence="21">
    <location>
        <begin position="225"/>
        <end position="321"/>
    </location>
</feature>
<feature type="region of interest" description="Disordered" evidence="21">
    <location>
        <begin position="173"/>
        <end position="193"/>
    </location>
</feature>
<evidence type="ECO:0000256" key="10">
    <source>
        <dbReference type="ARBA" id="ARBA00022989"/>
    </source>
</evidence>
<evidence type="ECO:0000256" key="4">
    <source>
        <dbReference type="ARBA" id="ARBA00022481"/>
    </source>
</evidence>
<sequence length="1137" mass="126870">MPVRRGHVAPQNTFLDTIIRKFDGQNRKFIIANARVENCAIIFCNDGFCGMCGYTRAEVMQKPCTCSFLYGPRTGRPAVAQMAKALLGSEERKVEISLYRKDGVCLPCFVDVVPVKNEDGLVIMFILNFELADQQDRPLDSSPGREINHKQTIPWLSKARRRRLRLPLLRSLSGSKQSVNEDSEKGYMQPMPHMGHESVALDKLLSLPDRSALGGSQLFLWEDKAQNEPESEPRPSEASPPLPQGFSQSSPRLHNLTSEASPSSCSMAHSRSCESLCGMRPSPSTNDFNWDRKLPVRPSSTGAMHRKASLQNATSDSDPIRLRTSAQGPRISHTLIDMKPDPLIAVPPGEIDIIAPCKLIDRTHNVTEKVTQVLSLGADVLPEYKLQAPRIHKWTILHYSPFKAVWDWVILLLVIYTAIFTPYSAAFLLSDEEEAAMQRCGYSCSPLNVVDLIVDIMFIVDIVINFRTTYVNSNEEVVSQPGRIAIHYFKGWFLIDMVAAIPFDLLIYRSVEDTTTLIGLLKTARLLRLVRVARKLDRYSEYGAAVLFLLMCTFALIAHWLACIWYAIGNVERSGPSRIGWLDSLGEQLGKPYNKTNPASGPSIKDKYVTALYFTFSSLTSVGFGNVSPNTNSEKIFSICVIIYLLFFLKLESQSLLQSIPPGDTLVHAGDVISALYFISRGSIEILKGDVVVAILGKNDIFGEPINLYARPGKSSSDVRALTYCDLHKIHRDDIVEVLDMYPEFSDYFWSNLEITFNLRDTNTKAGSVSSDTEDSDHGCLDHHTRRAKLFFQSKRNSMPQDTEKTEENLNKTTFRTQNSSKQHKDRQAAHRDSDIFASQFSSDEEEETRRPTAIVDCSQSRITSASSANRDKNHNSSNSFNALSGALSGVSNIFSFWGDSQGHQYQEVPSHSMSLPSSSVPSNTVLHSVTHRHCTEVENRLEMMQRQLHRLEKRMSTDMGAIMQLLQRQMVLVPPAYSSVTSPVEASPNPPKPGQKLVHPVNPLETETPAILSEILDPHDFADSPKKSSESLSGAIELQLLDSSLQPSSETPSGAYTGRWPHSMGHNAANVPDYLTAHTDHQQTVIADRGSYSFLDAEPIGTVHHPQSGLRLDLERSRRLSLPVQHHVEDDSSIQK</sequence>
<feature type="region of interest" description="Disordered" evidence="21">
    <location>
        <begin position="791"/>
        <end position="877"/>
    </location>
</feature>
<dbReference type="InterPro" id="IPR000014">
    <property type="entry name" value="PAS"/>
</dbReference>
<dbReference type="GO" id="GO:0086091">
    <property type="term" value="P:regulation of heart rate by cardiac conduction"/>
    <property type="evidence" value="ECO:0007669"/>
    <property type="project" value="TreeGrafter"/>
</dbReference>
<feature type="transmembrane region" description="Helical" evidence="22">
    <location>
        <begin position="544"/>
        <end position="568"/>
    </location>
</feature>
<dbReference type="CDD" id="cd00130">
    <property type="entry name" value="PAS"/>
    <property type="match status" value="1"/>
</dbReference>
<evidence type="ECO:0000256" key="13">
    <source>
        <dbReference type="ARBA" id="ARBA00023136"/>
    </source>
</evidence>
<dbReference type="Gene3D" id="1.10.287.70">
    <property type="match status" value="1"/>
</dbReference>
<dbReference type="InterPro" id="IPR005821">
    <property type="entry name" value="Ion_trans_dom"/>
</dbReference>
<gene>
    <name evidence="24" type="primary">LOC107586123</name>
</gene>
<dbReference type="Pfam" id="PF13426">
    <property type="entry name" value="PAS_9"/>
    <property type="match status" value="1"/>
</dbReference>
<evidence type="ECO:0000256" key="19">
    <source>
        <dbReference type="ARBA" id="ARBA00047187"/>
    </source>
</evidence>
<dbReference type="PROSITE" id="PS50042">
    <property type="entry name" value="CNMP_BINDING_3"/>
    <property type="match status" value="1"/>
</dbReference>
<evidence type="ECO:0000256" key="9">
    <source>
        <dbReference type="ARBA" id="ARBA00022958"/>
    </source>
</evidence>
<feature type="transmembrane region" description="Helical" evidence="22">
    <location>
        <begin position="405"/>
        <end position="429"/>
    </location>
</feature>
<evidence type="ECO:0000256" key="21">
    <source>
        <dbReference type="SAM" id="MobiDB-lite"/>
    </source>
</evidence>
<keyword evidence="25" id="KW-1185">Reference proteome</keyword>
<dbReference type="InParanoid" id="A0A672SDQ8"/>
<dbReference type="CDD" id="cd00038">
    <property type="entry name" value="CAP_ED"/>
    <property type="match status" value="1"/>
</dbReference>
<evidence type="ECO:0000256" key="14">
    <source>
        <dbReference type="ARBA" id="ARBA00023303"/>
    </source>
</evidence>
<keyword evidence="6 22" id="KW-0812">Transmembrane</keyword>
<keyword evidence="7" id="KW-0631">Potassium channel</keyword>
<dbReference type="Gene3D" id="3.30.450.20">
    <property type="entry name" value="PAS domain"/>
    <property type="match status" value="1"/>
</dbReference>
<dbReference type="PRINTS" id="PR01463">
    <property type="entry name" value="EAGCHANLFMLY"/>
</dbReference>
<keyword evidence="5" id="KW-0633">Potassium transport</keyword>
<dbReference type="Proteomes" id="UP000472262">
    <property type="component" value="Unassembled WGS sequence"/>
</dbReference>
<dbReference type="Pfam" id="PF00520">
    <property type="entry name" value="Ion_trans"/>
    <property type="match status" value="1"/>
</dbReference>
<dbReference type="FunFam" id="1.10.287.70:FF:000020">
    <property type="entry name" value="Potassium channel, voltage-gated eag-related subfamily H, member 7"/>
    <property type="match status" value="1"/>
</dbReference>
<feature type="compositionally biased region" description="Basic and acidic residues" evidence="21">
    <location>
        <begin position="826"/>
        <end position="835"/>
    </location>
</feature>
<dbReference type="PANTHER" id="PTHR10217">
    <property type="entry name" value="VOLTAGE AND LIGAND GATED POTASSIUM CHANNEL"/>
    <property type="match status" value="1"/>
</dbReference>
<evidence type="ECO:0000256" key="15">
    <source>
        <dbReference type="ARBA" id="ARBA00030015"/>
    </source>
</evidence>
<dbReference type="InterPro" id="IPR003938">
    <property type="entry name" value="K_chnl_volt-dep_EAG/ELK/ERG"/>
</dbReference>
<evidence type="ECO:0000256" key="12">
    <source>
        <dbReference type="ARBA" id="ARBA00023065"/>
    </source>
</evidence>
<keyword evidence="13 22" id="KW-0472">Membrane</keyword>
<keyword evidence="4" id="KW-0488">Methylation</keyword>
<accession>A0A672SDQ8</accession>
<evidence type="ECO:0000256" key="16">
    <source>
        <dbReference type="ARBA" id="ARBA00031970"/>
    </source>
</evidence>
<organism evidence="24 25">
    <name type="scientific">Sinocyclocheilus grahami</name>
    <name type="common">Dianchi golden-line fish</name>
    <name type="synonym">Barbus grahami</name>
    <dbReference type="NCBI Taxonomy" id="75366"/>
    <lineage>
        <taxon>Eukaryota</taxon>
        <taxon>Metazoa</taxon>
        <taxon>Chordata</taxon>
        <taxon>Craniata</taxon>
        <taxon>Vertebrata</taxon>
        <taxon>Euteleostomi</taxon>
        <taxon>Actinopterygii</taxon>
        <taxon>Neopterygii</taxon>
        <taxon>Teleostei</taxon>
        <taxon>Ostariophysi</taxon>
        <taxon>Cypriniformes</taxon>
        <taxon>Cyprinidae</taxon>
        <taxon>Cyprininae</taxon>
        <taxon>Sinocyclocheilus</taxon>
    </lineage>
</organism>
<feature type="compositionally biased region" description="Basic and acidic residues" evidence="21">
    <location>
        <begin position="225"/>
        <end position="235"/>
    </location>
</feature>
<comment type="similarity">
    <text evidence="2">Belongs to the potassium channel family. H (Eag) (TC 1.A.1.20) subfamily. Kv11.1/KCNH2 sub-subfamily.</text>
</comment>
<feature type="domain" description="Cyclic nucleotide-binding" evidence="23">
    <location>
        <begin position="651"/>
        <end position="739"/>
    </location>
</feature>
<dbReference type="Gene3D" id="2.60.120.10">
    <property type="entry name" value="Jelly Rolls"/>
    <property type="match status" value="1"/>
</dbReference>
<dbReference type="GO" id="GO:0060307">
    <property type="term" value="P:regulation of ventricular cardiac muscle cell membrane repolarization"/>
    <property type="evidence" value="ECO:0007669"/>
    <property type="project" value="TreeGrafter"/>
</dbReference>
<evidence type="ECO:0000256" key="17">
    <source>
        <dbReference type="ARBA" id="ARBA00034430"/>
    </source>
</evidence>